<evidence type="ECO:0000313" key="2">
    <source>
        <dbReference type="Proteomes" id="UP000006729"/>
    </source>
</evidence>
<sequence length="48" mass="5624">MVIQALSICEKTEHSYRQLQAHCNRSQTQQHTNYLHGLNFESSEFLTT</sequence>
<dbReference type="InParanoid" id="A0A3N7F0Z0"/>
<proteinExistence type="predicted"/>
<name>A0A3N7F0Z0_POPTR</name>
<dbReference type="EMBL" id="CM009295">
    <property type="protein sequence ID" value="RQO91217.1"/>
    <property type="molecule type" value="Genomic_DNA"/>
</dbReference>
<keyword evidence="2" id="KW-1185">Reference proteome</keyword>
<evidence type="ECO:0000313" key="1">
    <source>
        <dbReference type="EMBL" id="RQO91217.1"/>
    </source>
</evidence>
<organism evidence="1 2">
    <name type="scientific">Populus trichocarpa</name>
    <name type="common">Western balsam poplar</name>
    <name type="synonym">Populus balsamifera subsp. trichocarpa</name>
    <dbReference type="NCBI Taxonomy" id="3694"/>
    <lineage>
        <taxon>Eukaryota</taxon>
        <taxon>Viridiplantae</taxon>
        <taxon>Streptophyta</taxon>
        <taxon>Embryophyta</taxon>
        <taxon>Tracheophyta</taxon>
        <taxon>Spermatophyta</taxon>
        <taxon>Magnoliopsida</taxon>
        <taxon>eudicotyledons</taxon>
        <taxon>Gunneridae</taxon>
        <taxon>Pentapetalae</taxon>
        <taxon>rosids</taxon>
        <taxon>fabids</taxon>
        <taxon>Malpighiales</taxon>
        <taxon>Salicaceae</taxon>
        <taxon>Saliceae</taxon>
        <taxon>Populus</taxon>
    </lineage>
</organism>
<reference evidence="1 2" key="1">
    <citation type="journal article" date="2006" name="Science">
        <title>The genome of black cottonwood, Populus trichocarpa (Torr. &amp; Gray).</title>
        <authorList>
            <person name="Tuskan G.A."/>
            <person name="Difazio S."/>
            <person name="Jansson S."/>
            <person name="Bohlmann J."/>
            <person name="Grigoriev I."/>
            <person name="Hellsten U."/>
            <person name="Putnam N."/>
            <person name="Ralph S."/>
            <person name="Rombauts S."/>
            <person name="Salamov A."/>
            <person name="Schein J."/>
            <person name="Sterck L."/>
            <person name="Aerts A."/>
            <person name="Bhalerao R.R."/>
            <person name="Bhalerao R.P."/>
            <person name="Blaudez D."/>
            <person name="Boerjan W."/>
            <person name="Brun A."/>
            <person name="Brunner A."/>
            <person name="Busov V."/>
            <person name="Campbell M."/>
            <person name="Carlson J."/>
            <person name="Chalot M."/>
            <person name="Chapman J."/>
            <person name="Chen G.L."/>
            <person name="Cooper D."/>
            <person name="Coutinho P.M."/>
            <person name="Couturier J."/>
            <person name="Covert S."/>
            <person name="Cronk Q."/>
            <person name="Cunningham R."/>
            <person name="Davis J."/>
            <person name="Degroeve S."/>
            <person name="Dejardin A."/>
            <person name="Depamphilis C."/>
            <person name="Detter J."/>
            <person name="Dirks B."/>
            <person name="Dubchak I."/>
            <person name="Duplessis S."/>
            <person name="Ehlting J."/>
            <person name="Ellis B."/>
            <person name="Gendler K."/>
            <person name="Goodstein D."/>
            <person name="Gribskov M."/>
            <person name="Grimwood J."/>
            <person name="Groover A."/>
            <person name="Gunter L."/>
            <person name="Hamberger B."/>
            <person name="Heinze B."/>
            <person name="Helariutta Y."/>
            <person name="Henrissat B."/>
            <person name="Holligan D."/>
            <person name="Holt R."/>
            <person name="Huang W."/>
            <person name="Islam-Faridi N."/>
            <person name="Jones S."/>
            <person name="Jones-Rhoades M."/>
            <person name="Jorgensen R."/>
            <person name="Joshi C."/>
            <person name="Kangasjarvi J."/>
            <person name="Karlsson J."/>
            <person name="Kelleher C."/>
            <person name="Kirkpatrick R."/>
            <person name="Kirst M."/>
            <person name="Kohler A."/>
            <person name="Kalluri U."/>
            <person name="Larimer F."/>
            <person name="Leebens-Mack J."/>
            <person name="Leple J.C."/>
            <person name="Locascio P."/>
            <person name="Lou Y."/>
            <person name="Lucas S."/>
            <person name="Martin F."/>
            <person name="Montanini B."/>
            <person name="Napoli C."/>
            <person name="Nelson D.R."/>
            <person name="Nelson C."/>
            <person name="Nieminen K."/>
            <person name="Nilsson O."/>
            <person name="Pereda V."/>
            <person name="Peter G."/>
            <person name="Philippe R."/>
            <person name="Pilate G."/>
            <person name="Poliakov A."/>
            <person name="Razumovskaya J."/>
            <person name="Richardson P."/>
            <person name="Rinaldi C."/>
            <person name="Ritland K."/>
            <person name="Rouze P."/>
            <person name="Ryaboy D."/>
            <person name="Schmutz J."/>
            <person name="Schrader J."/>
            <person name="Segerman B."/>
            <person name="Shin H."/>
            <person name="Siddiqui A."/>
            <person name="Sterky F."/>
            <person name="Terry A."/>
            <person name="Tsai C.J."/>
            <person name="Uberbacher E."/>
            <person name="Unneberg P."/>
            <person name="Vahala J."/>
            <person name="Wall K."/>
            <person name="Wessler S."/>
            <person name="Yang G."/>
            <person name="Yin T."/>
            <person name="Douglas C."/>
            <person name="Marra M."/>
            <person name="Sandberg G."/>
            <person name="Van de Peer Y."/>
            <person name="Rokhsar D."/>
        </authorList>
    </citation>
    <scope>NUCLEOTIDE SEQUENCE [LARGE SCALE GENOMIC DNA]</scope>
    <source>
        <strain evidence="2">cv. Nisqually</strain>
    </source>
</reference>
<dbReference type="Proteomes" id="UP000006729">
    <property type="component" value="Chromosome 6"/>
</dbReference>
<dbReference type="AlphaFoldDB" id="A0A3N7F0Z0"/>
<gene>
    <name evidence="1" type="ORF">POPTR_006G026950</name>
</gene>
<protein>
    <submittedName>
        <fullName evidence="1">Uncharacterized protein</fullName>
    </submittedName>
</protein>
<accession>A0A3N7F0Z0</accession>